<dbReference type="InterPro" id="IPR041575">
    <property type="entry name" value="Rubredoxin_C"/>
</dbReference>
<comment type="subunit">
    <text evidence="19">Homodimer which associates with NirD.</text>
</comment>
<evidence type="ECO:0000256" key="9">
    <source>
        <dbReference type="ARBA" id="ARBA00022714"/>
    </source>
</evidence>
<dbReference type="Pfam" id="PF03460">
    <property type="entry name" value="NIR_SIR_ferr"/>
    <property type="match status" value="1"/>
</dbReference>
<evidence type="ECO:0000256" key="7">
    <source>
        <dbReference type="ARBA" id="ARBA00022617"/>
    </source>
</evidence>
<dbReference type="GO" id="GO:0050311">
    <property type="term" value="F:sulfite reductase (ferredoxin) activity"/>
    <property type="evidence" value="ECO:0007669"/>
    <property type="project" value="UniProtKB-EC"/>
</dbReference>
<dbReference type="InterPro" id="IPR006067">
    <property type="entry name" value="NO2/SO3_Rdtase_4Fe4S_dom"/>
</dbReference>
<dbReference type="UniPathway" id="UPA00653"/>
<comment type="cofactor">
    <cofactor evidence="17">
        <name>[2Fe-2S] cluster</name>
        <dbReference type="ChEBI" id="CHEBI:190135"/>
    </cofactor>
</comment>
<evidence type="ECO:0000259" key="27">
    <source>
        <dbReference type="Pfam" id="PF18267"/>
    </source>
</evidence>
<keyword evidence="13" id="KW-0560">Oxidoreductase</keyword>
<name>A0A1H9RLG1_9ACTN</name>
<evidence type="ECO:0000256" key="14">
    <source>
        <dbReference type="ARBA" id="ARBA00023004"/>
    </source>
</evidence>
<dbReference type="PRINTS" id="PR00368">
    <property type="entry name" value="FADPNR"/>
</dbReference>
<organism evidence="28 29">
    <name type="scientific">Propionibacterium cyclohexanicum</name>
    <dbReference type="NCBI Taxonomy" id="64702"/>
    <lineage>
        <taxon>Bacteria</taxon>
        <taxon>Bacillati</taxon>
        <taxon>Actinomycetota</taxon>
        <taxon>Actinomycetes</taxon>
        <taxon>Propionibacteriales</taxon>
        <taxon>Propionibacteriaceae</taxon>
        <taxon>Propionibacterium</taxon>
    </lineage>
</organism>
<dbReference type="CDD" id="cd19943">
    <property type="entry name" value="NirB_Fer2_BFD-like_1"/>
    <property type="match status" value="1"/>
</dbReference>
<comment type="cofactor">
    <cofactor evidence="21">
        <name>siroheme</name>
        <dbReference type="ChEBI" id="CHEBI:60052"/>
    </cofactor>
    <text evidence="21">Binds 1 siroheme per subunit.</text>
</comment>
<gene>
    <name evidence="28" type="ORF">SAMN05443377_10817</name>
</gene>
<evidence type="ECO:0000256" key="22">
    <source>
        <dbReference type="SAM" id="MobiDB-lite"/>
    </source>
</evidence>
<feature type="region of interest" description="Disordered" evidence="22">
    <location>
        <begin position="831"/>
        <end position="878"/>
    </location>
</feature>
<comment type="cofactor">
    <cofactor evidence="21">
        <name>[4Fe-4S] cluster</name>
        <dbReference type="ChEBI" id="CHEBI:49883"/>
    </cofactor>
    <text evidence="21">Binds 1 [4Fe-4S] cluster per subunit.</text>
</comment>
<dbReference type="FunFam" id="1.10.10.1100:FF:000002">
    <property type="entry name" value="Nitrite reductase large subunit"/>
    <property type="match status" value="1"/>
</dbReference>
<feature type="binding site" evidence="21">
    <location>
        <position position="684"/>
    </location>
    <ligand>
        <name>[4Fe-4S] cluster</name>
        <dbReference type="ChEBI" id="CHEBI:49883"/>
    </ligand>
</feature>
<dbReference type="InterPro" id="IPR016156">
    <property type="entry name" value="FAD/NAD-linked_Rdtase_dimer_sf"/>
</dbReference>
<keyword evidence="15 21" id="KW-0411">Iron-sulfur</keyword>
<reference evidence="28 29" key="1">
    <citation type="submission" date="2016-10" db="EMBL/GenBank/DDBJ databases">
        <authorList>
            <person name="de Groot N.N."/>
        </authorList>
    </citation>
    <scope>NUCLEOTIDE SEQUENCE [LARGE SCALE GENOMIC DNA]</scope>
    <source>
        <strain evidence="28 29">DSM 16859</strain>
    </source>
</reference>
<feature type="domain" description="FAD/NAD(P)-binding" evidence="26">
    <location>
        <begin position="8"/>
        <end position="296"/>
    </location>
</feature>
<evidence type="ECO:0000256" key="2">
    <source>
        <dbReference type="ARBA" id="ARBA00003247"/>
    </source>
</evidence>
<proteinExistence type="inferred from homology"/>
<feature type="domain" description="NADH-rubredoxin oxidoreductase C-terminal" evidence="27">
    <location>
        <begin position="329"/>
        <end position="392"/>
    </location>
</feature>
<dbReference type="InterPro" id="IPR052034">
    <property type="entry name" value="NasD-like"/>
</dbReference>
<dbReference type="PANTHER" id="PTHR43809">
    <property type="entry name" value="NITRITE REDUCTASE (NADH) LARGE SUBUNIT"/>
    <property type="match status" value="1"/>
</dbReference>
<dbReference type="GO" id="GO:0015980">
    <property type="term" value="P:energy derivation by oxidation of organic compounds"/>
    <property type="evidence" value="ECO:0007669"/>
    <property type="project" value="UniProtKB-ARBA"/>
</dbReference>
<dbReference type="Gene3D" id="3.50.50.60">
    <property type="entry name" value="FAD/NAD(P)-binding domain"/>
    <property type="match status" value="2"/>
</dbReference>
<dbReference type="EC" id="1.8.7.1" evidence="5"/>
<evidence type="ECO:0000256" key="16">
    <source>
        <dbReference type="ARBA" id="ARBA00023063"/>
    </source>
</evidence>
<dbReference type="GO" id="GO:0042128">
    <property type="term" value="P:nitrate assimilation"/>
    <property type="evidence" value="ECO:0007669"/>
    <property type="project" value="UniProtKB-UniRule"/>
</dbReference>
<evidence type="ECO:0000256" key="6">
    <source>
        <dbReference type="ARBA" id="ARBA00022485"/>
    </source>
</evidence>
<evidence type="ECO:0000256" key="11">
    <source>
        <dbReference type="ARBA" id="ARBA00022784"/>
    </source>
</evidence>
<evidence type="ECO:0000256" key="20">
    <source>
        <dbReference type="PIRNR" id="PIRNR037149"/>
    </source>
</evidence>
<comment type="function">
    <text evidence="2">Catalyzes the reduction of sulfite to sulfide, a step in the biosynthesis of sulfur-containing amino acids and cofactors.</text>
</comment>
<keyword evidence="9" id="KW-0001">2Fe-2S</keyword>
<dbReference type="InterPro" id="IPR017121">
    <property type="entry name" value="Nitrite_Rdtase_lsu"/>
</dbReference>
<dbReference type="PANTHER" id="PTHR43809:SF1">
    <property type="entry name" value="NITRITE REDUCTASE (NADH) LARGE SUBUNIT"/>
    <property type="match status" value="1"/>
</dbReference>
<keyword evidence="12 20" id="KW-0274">FAD</keyword>
<feature type="binding site" evidence="21">
    <location>
        <position position="644"/>
    </location>
    <ligand>
        <name>[4Fe-4S] cluster</name>
        <dbReference type="ChEBI" id="CHEBI:49883"/>
    </ligand>
</feature>
<dbReference type="InterPro" id="IPR005117">
    <property type="entry name" value="NiRdtase/SiRdtase_haem-b_fer"/>
</dbReference>
<dbReference type="GO" id="GO:0050661">
    <property type="term" value="F:NADP binding"/>
    <property type="evidence" value="ECO:0007669"/>
    <property type="project" value="UniProtKB-UniRule"/>
</dbReference>
<feature type="binding site" evidence="21">
    <location>
        <position position="650"/>
    </location>
    <ligand>
        <name>[4Fe-4S] cluster</name>
        <dbReference type="ChEBI" id="CHEBI:49883"/>
    </ligand>
</feature>
<dbReference type="Pfam" id="PF01077">
    <property type="entry name" value="NIR_SIR"/>
    <property type="match status" value="1"/>
</dbReference>
<dbReference type="OrthoDB" id="9768666at2"/>
<evidence type="ECO:0000256" key="5">
    <source>
        <dbReference type="ARBA" id="ARBA00012353"/>
    </source>
</evidence>
<dbReference type="FunFam" id="3.50.50.60:FF:000033">
    <property type="entry name" value="Nitrite reductase [NAD(P)H], large subunit"/>
    <property type="match status" value="1"/>
</dbReference>
<dbReference type="AlphaFoldDB" id="A0A1H9RLG1"/>
<feature type="domain" description="Nitrite/Sulfite reductase ferredoxin-like" evidence="24">
    <location>
        <begin position="563"/>
        <end position="625"/>
    </location>
</feature>
<dbReference type="Pfam" id="PF04324">
    <property type="entry name" value="Fer2_BFD"/>
    <property type="match status" value="1"/>
</dbReference>
<keyword evidence="10 21" id="KW-0479">Metal-binding</keyword>
<dbReference type="SUPFAM" id="SSF56014">
    <property type="entry name" value="Nitrite and sulphite reductase 4Fe-4S domain-like"/>
    <property type="match status" value="1"/>
</dbReference>
<evidence type="ECO:0000256" key="19">
    <source>
        <dbReference type="ARBA" id="ARBA00064211"/>
    </source>
</evidence>
<keyword evidence="29" id="KW-1185">Reference proteome</keyword>
<keyword evidence="8 20" id="KW-0285">Flavoprotein</keyword>
<comment type="catalytic activity">
    <reaction evidence="18">
        <text>hydrogen sulfide + 6 oxidized [2Fe-2S]-[ferredoxin] + 3 H2O = sulfite + 6 reduced [2Fe-2S]-[ferredoxin] + 7 H(+)</text>
        <dbReference type="Rhea" id="RHEA:23132"/>
        <dbReference type="Rhea" id="RHEA-COMP:10000"/>
        <dbReference type="Rhea" id="RHEA-COMP:10001"/>
        <dbReference type="ChEBI" id="CHEBI:15377"/>
        <dbReference type="ChEBI" id="CHEBI:15378"/>
        <dbReference type="ChEBI" id="CHEBI:17359"/>
        <dbReference type="ChEBI" id="CHEBI:29919"/>
        <dbReference type="ChEBI" id="CHEBI:33737"/>
        <dbReference type="ChEBI" id="CHEBI:33738"/>
        <dbReference type="EC" id="1.8.7.1"/>
    </reaction>
</comment>
<protein>
    <recommendedName>
        <fullName evidence="5">assimilatory sulfite reductase (ferredoxin)</fullName>
        <ecNumber evidence="5">1.8.7.1</ecNumber>
    </recommendedName>
</protein>
<comment type="pathway">
    <text evidence="3">Nitrogen metabolism; nitrate reduction (assimilation).</text>
</comment>
<keyword evidence="11" id="KW-0883">Thioether bond</keyword>
<feature type="domain" description="Nitrite/sulphite reductase 4Fe-4S" evidence="23">
    <location>
        <begin position="635"/>
        <end position="771"/>
    </location>
</feature>
<evidence type="ECO:0000259" key="23">
    <source>
        <dbReference type="Pfam" id="PF01077"/>
    </source>
</evidence>
<dbReference type="Gene3D" id="3.30.413.10">
    <property type="entry name" value="Sulfite Reductase Hemoprotein, domain 1"/>
    <property type="match status" value="1"/>
</dbReference>
<dbReference type="InterPro" id="IPR006066">
    <property type="entry name" value="NO2/SO3_Rdtase_FeS/sirohaem_BS"/>
</dbReference>
<evidence type="ECO:0000313" key="28">
    <source>
        <dbReference type="EMBL" id="SER73691.1"/>
    </source>
</evidence>
<dbReference type="NCBIfam" id="TIGR02374">
    <property type="entry name" value="nitri_red_nirB"/>
    <property type="match status" value="1"/>
</dbReference>
<dbReference type="NCBIfam" id="NF011565">
    <property type="entry name" value="PRK14989.1"/>
    <property type="match status" value="1"/>
</dbReference>
<accession>A0A1H9RLG1</accession>
<dbReference type="Pfam" id="PF07992">
    <property type="entry name" value="Pyr_redox_2"/>
    <property type="match status" value="1"/>
</dbReference>
<dbReference type="GO" id="GO:0046872">
    <property type="term" value="F:metal ion binding"/>
    <property type="evidence" value="ECO:0007669"/>
    <property type="project" value="UniProtKB-KW"/>
</dbReference>
<dbReference type="GO" id="GO:0098809">
    <property type="term" value="F:nitrite reductase activity"/>
    <property type="evidence" value="ECO:0007669"/>
    <property type="project" value="InterPro"/>
</dbReference>
<evidence type="ECO:0000256" key="18">
    <source>
        <dbReference type="ARBA" id="ARBA00049518"/>
    </source>
</evidence>
<dbReference type="Pfam" id="PF18267">
    <property type="entry name" value="Rubredoxin_C"/>
    <property type="match status" value="1"/>
</dbReference>
<evidence type="ECO:0000256" key="4">
    <source>
        <dbReference type="ARBA" id="ARBA00010429"/>
    </source>
</evidence>
<evidence type="ECO:0000256" key="8">
    <source>
        <dbReference type="ARBA" id="ARBA00022630"/>
    </source>
</evidence>
<evidence type="ECO:0000256" key="15">
    <source>
        <dbReference type="ARBA" id="ARBA00023014"/>
    </source>
</evidence>
<feature type="compositionally biased region" description="Low complexity" evidence="22">
    <location>
        <begin position="843"/>
        <end position="852"/>
    </location>
</feature>
<dbReference type="SUPFAM" id="SSF55124">
    <property type="entry name" value="Nitrite/Sulfite reductase N-terminal domain-like"/>
    <property type="match status" value="1"/>
</dbReference>
<evidence type="ECO:0000259" key="25">
    <source>
        <dbReference type="Pfam" id="PF04324"/>
    </source>
</evidence>
<feature type="binding site" evidence="21">
    <location>
        <position position="688"/>
    </location>
    <ligand>
        <name>[4Fe-4S] cluster</name>
        <dbReference type="ChEBI" id="CHEBI:49883"/>
    </ligand>
</feature>
<dbReference type="CDD" id="cd19944">
    <property type="entry name" value="NirB_Fer2_BFD-like_2"/>
    <property type="match status" value="1"/>
</dbReference>
<dbReference type="PROSITE" id="PS00365">
    <property type="entry name" value="NIR_SIR"/>
    <property type="match status" value="1"/>
</dbReference>
<dbReference type="GO" id="GO:0020037">
    <property type="term" value="F:heme binding"/>
    <property type="evidence" value="ECO:0007669"/>
    <property type="project" value="InterPro"/>
</dbReference>
<dbReference type="InterPro" id="IPR041854">
    <property type="entry name" value="BFD-like_2Fe2S-bd_dom_sf"/>
</dbReference>
<keyword evidence="7 21" id="KW-0349">Heme</keyword>
<dbReference type="GO" id="GO:0050660">
    <property type="term" value="F:flavin adenine dinucleotide binding"/>
    <property type="evidence" value="ECO:0007669"/>
    <property type="project" value="UniProtKB-UniRule"/>
</dbReference>
<dbReference type="PRINTS" id="PR00397">
    <property type="entry name" value="SIROHAEM"/>
</dbReference>
<dbReference type="InterPro" id="IPR036188">
    <property type="entry name" value="FAD/NAD-bd_sf"/>
</dbReference>
<evidence type="ECO:0000256" key="13">
    <source>
        <dbReference type="ARBA" id="ARBA00023002"/>
    </source>
</evidence>
<dbReference type="Proteomes" id="UP000198815">
    <property type="component" value="Unassembled WGS sequence"/>
</dbReference>
<evidence type="ECO:0000256" key="17">
    <source>
        <dbReference type="ARBA" id="ARBA00034078"/>
    </source>
</evidence>
<evidence type="ECO:0000256" key="21">
    <source>
        <dbReference type="PIRSR" id="PIRSR037149-1"/>
    </source>
</evidence>
<dbReference type="InterPro" id="IPR036136">
    <property type="entry name" value="Nit/Sulf_reduc_fer-like_dom_sf"/>
</dbReference>
<dbReference type="InterPro" id="IPR045854">
    <property type="entry name" value="NO2/SO3_Rdtase_4Fe4S_sf"/>
</dbReference>
<dbReference type="GO" id="GO:0051537">
    <property type="term" value="F:2 iron, 2 sulfur cluster binding"/>
    <property type="evidence" value="ECO:0007669"/>
    <property type="project" value="UniProtKB-KW"/>
</dbReference>
<evidence type="ECO:0000259" key="24">
    <source>
        <dbReference type="Pfam" id="PF03460"/>
    </source>
</evidence>
<dbReference type="GO" id="GO:0051539">
    <property type="term" value="F:4 iron, 4 sulfur cluster binding"/>
    <property type="evidence" value="ECO:0007669"/>
    <property type="project" value="UniProtKB-KW"/>
</dbReference>
<dbReference type="Gene3D" id="3.30.390.30">
    <property type="match status" value="1"/>
</dbReference>
<keyword evidence="6 21" id="KW-0004">4Fe-4S</keyword>
<keyword evidence="16 20" id="KW-0534">Nitrate assimilation</keyword>
<feature type="binding site" description="axial binding residue" evidence="21">
    <location>
        <position position="688"/>
    </location>
    <ligand>
        <name>siroheme</name>
        <dbReference type="ChEBI" id="CHEBI:60052"/>
    </ligand>
    <ligandPart>
        <name>Fe</name>
        <dbReference type="ChEBI" id="CHEBI:18248"/>
    </ligandPart>
</feature>
<keyword evidence="14 21" id="KW-0408">Iron</keyword>
<dbReference type="InterPro" id="IPR023753">
    <property type="entry name" value="FAD/NAD-binding_dom"/>
</dbReference>
<dbReference type="Gene3D" id="1.10.10.1100">
    <property type="entry name" value="BFD-like [2Fe-2S]-binding domain"/>
    <property type="match status" value="1"/>
</dbReference>
<evidence type="ECO:0000256" key="12">
    <source>
        <dbReference type="ARBA" id="ARBA00022827"/>
    </source>
</evidence>
<dbReference type="PIRSF" id="PIRSF037149">
    <property type="entry name" value="NirB"/>
    <property type="match status" value="1"/>
</dbReference>
<sequence>MIRAMRSTVVVAGAGMVAQHFVETLVAQGGLEHWRVEVFGEESREPYDRVALTSFFHASSPDELVLGERSLWHTEGVDLHLGSRIVQVDPTAHLVRTSDGGEHHYDKLVLATGSYAAKPPVPGNDMAGCFVYRTIDDVCALRDWVREHERRLDRTVRGAVVGGGLLGLEAAGALHGMGVETTVVEFADRLMPLQVDQAGGQALVRMIEQLGVQVRTSTASKQLLGDDTGVTRMEFADGSGLDVDVVVFATGVRPRDELARQAGLDVHPRGGVLAGEDCATSDPDIVAIGEVACIAGRVWGLVAPGNEMAEVAASRLLGGDATFTGADLSTKLKLLGVDVASFGDAFAKTEHALEVVYSDPLAKVYKKLVLSDDASVLLGGILVGDASDYAALRLGVGRPLGCDPAAWLVPGGAERPGAVDLPDDAKVCSCNNVSAGTIRTAVVDGATDLAAVKKCTRAGTTCGSCIPLVKKILDAQLLSMGVEVSNALCEHFDHSRAELFEIVRASGITTFSELISRYGTGLGCDICRPTVASIFSSLGRGQLLDGENAALQDTNDHFLANMQKDGSYSVVPRVPGGEITPAGLIAIGQIASDFDLYTKITGGQRIDLLGARLEQLPLIWQRLLDAGFECGHAYGKAMRTVKSCVGASWCRYGVQDSTSMAIRLENRYRGVRSPHKLKLGVSGCARECAEAQAKDIGVIATEKGWNLYVCGNGGFTPVHAQLLAEDLDDERLVTLIDRFIIFYIRTADRLQRTAPWLQALPGGLEHLKEVIVDDSLGLAADLEAAMAAHVAGYRDEWADALHDPRKRAMFTSFLNAPGTPDPDLRYLVERGQRRPDGPFPPSAIAAADATAGGESGGEGLVAAGPPAPMAHAQGGMQR</sequence>
<comment type="cofactor">
    <cofactor evidence="1 20">
        <name>FAD</name>
        <dbReference type="ChEBI" id="CHEBI:57692"/>
    </cofactor>
</comment>
<evidence type="ECO:0000313" key="29">
    <source>
        <dbReference type="Proteomes" id="UP000198815"/>
    </source>
</evidence>
<evidence type="ECO:0000259" key="26">
    <source>
        <dbReference type="Pfam" id="PF07992"/>
    </source>
</evidence>
<feature type="domain" description="BFD-like [2Fe-2S]-binding" evidence="25">
    <location>
        <begin position="427"/>
        <end position="474"/>
    </location>
</feature>
<dbReference type="FunFam" id="3.30.413.10:FF:000007">
    <property type="entry name" value="Nitrite reductase [NAD(P)H] large subunit"/>
    <property type="match status" value="1"/>
</dbReference>
<dbReference type="SUPFAM" id="SSF51905">
    <property type="entry name" value="FAD/NAD(P)-binding domain"/>
    <property type="match status" value="2"/>
</dbReference>
<evidence type="ECO:0000256" key="3">
    <source>
        <dbReference type="ARBA" id="ARBA00005096"/>
    </source>
</evidence>
<evidence type="ECO:0000256" key="10">
    <source>
        <dbReference type="ARBA" id="ARBA00022723"/>
    </source>
</evidence>
<comment type="similarity">
    <text evidence="4">Belongs to the nitrite and sulfite reductase 4Fe-4S domain family.</text>
</comment>
<dbReference type="InterPro" id="IPR007419">
    <property type="entry name" value="BFD-like_2Fe2S-bd_dom"/>
</dbReference>
<dbReference type="STRING" id="64702.SAMN05443377_10817"/>
<dbReference type="InterPro" id="IPR012744">
    <property type="entry name" value="Nitri_red_NirB"/>
</dbReference>
<dbReference type="EMBL" id="FOGZ01000008">
    <property type="protein sequence ID" value="SER73691.1"/>
    <property type="molecule type" value="Genomic_DNA"/>
</dbReference>
<evidence type="ECO:0000256" key="1">
    <source>
        <dbReference type="ARBA" id="ARBA00001974"/>
    </source>
</evidence>